<keyword evidence="6" id="KW-1185">Reference proteome</keyword>
<dbReference type="HOGENOM" id="CLU_3071681_0_0_1"/>
<dbReference type="EMBL" id="CM001218">
    <property type="protein sequence ID" value="AES68233.1"/>
    <property type="molecule type" value="Genomic_DNA"/>
</dbReference>
<dbReference type="GO" id="GO:0003676">
    <property type="term" value="F:nucleic acid binding"/>
    <property type="evidence" value="ECO:0007669"/>
    <property type="project" value="InterPro"/>
</dbReference>
<dbReference type="InterPro" id="IPR010979">
    <property type="entry name" value="Ribosomal_uS13-like_H2TH"/>
</dbReference>
<dbReference type="GO" id="GO:0005840">
    <property type="term" value="C:ribosome"/>
    <property type="evidence" value="ECO:0007669"/>
    <property type="project" value="UniProtKB-KW"/>
</dbReference>
<dbReference type="Gene3D" id="4.10.910.10">
    <property type="entry name" value="30s ribosomal protein s13, domain 2"/>
    <property type="match status" value="1"/>
</dbReference>
<dbReference type="Proteomes" id="UP000002051">
    <property type="component" value="Chromosome 2"/>
</dbReference>
<dbReference type="AlphaFoldDB" id="G7IMC3"/>
<dbReference type="GO" id="GO:1990904">
    <property type="term" value="C:ribonucleoprotein complex"/>
    <property type="evidence" value="ECO:0007669"/>
    <property type="project" value="UniProtKB-KW"/>
</dbReference>
<dbReference type="SUPFAM" id="SSF46946">
    <property type="entry name" value="S13-like H2TH domain"/>
    <property type="match status" value="1"/>
</dbReference>
<evidence type="ECO:0000313" key="6">
    <source>
        <dbReference type="Proteomes" id="UP000002051"/>
    </source>
</evidence>
<reference evidence="4 6" key="2">
    <citation type="journal article" date="2014" name="BMC Genomics">
        <title>An improved genome release (version Mt4.0) for the model legume Medicago truncatula.</title>
        <authorList>
            <person name="Tang H."/>
            <person name="Krishnakumar V."/>
            <person name="Bidwell S."/>
            <person name="Rosen B."/>
            <person name="Chan A."/>
            <person name="Zhou S."/>
            <person name="Gentzbittel L."/>
            <person name="Childs K.L."/>
            <person name="Yandell M."/>
            <person name="Gundlach H."/>
            <person name="Mayer K.F."/>
            <person name="Schwartz D.C."/>
            <person name="Town C.D."/>
        </authorList>
    </citation>
    <scope>GENOME REANNOTATION</scope>
    <source>
        <strain evidence="5 6">cv. Jemalong A17</strain>
    </source>
</reference>
<proteinExistence type="inferred from homology"/>
<evidence type="ECO:0000256" key="3">
    <source>
        <dbReference type="ARBA" id="ARBA00023274"/>
    </source>
</evidence>
<sequence>MKGEKKGFLFIYLRHYCGLRARGQHTKTTGRREKIVGVSKKLNLVYHCCCRCC</sequence>
<dbReference type="PaxDb" id="3880-AES68233"/>
<reference evidence="4 6" key="1">
    <citation type="journal article" date="2011" name="Nature">
        <title>The Medicago genome provides insight into the evolution of rhizobial symbioses.</title>
        <authorList>
            <person name="Young N.D."/>
            <person name="Debelle F."/>
            <person name="Oldroyd G.E."/>
            <person name="Geurts R."/>
            <person name="Cannon S.B."/>
            <person name="Udvardi M.K."/>
            <person name="Benedito V.A."/>
            <person name="Mayer K.F."/>
            <person name="Gouzy J."/>
            <person name="Schoof H."/>
            <person name="Van de Peer Y."/>
            <person name="Proost S."/>
            <person name="Cook D.R."/>
            <person name="Meyers B.C."/>
            <person name="Spannagl M."/>
            <person name="Cheung F."/>
            <person name="De Mita S."/>
            <person name="Krishnakumar V."/>
            <person name="Gundlach H."/>
            <person name="Zhou S."/>
            <person name="Mudge J."/>
            <person name="Bharti A.K."/>
            <person name="Murray J.D."/>
            <person name="Naoumkina M.A."/>
            <person name="Rosen B."/>
            <person name="Silverstein K.A."/>
            <person name="Tang H."/>
            <person name="Rombauts S."/>
            <person name="Zhao P.X."/>
            <person name="Zhou P."/>
            <person name="Barbe V."/>
            <person name="Bardou P."/>
            <person name="Bechner M."/>
            <person name="Bellec A."/>
            <person name="Berger A."/>
            <person name="Berges H."/>
            <person name="Bidwell S."/>
            <person name="Bisseling T."/>
            <person name="Choisne N."/>
            <person name="Couloux A."/>
            <person name="Denny R."/>
            <person name="Deshpande S."/>
            <person name="Dai X."/>
            <person name="Doyle J.J."/>
            <person name="Dudez A.M."/>
            <person name="Farmer A.D."/>
            <person name="Fouteau S."/>
            <person name="Franken C."/>
            <person name="Gibelin C."/>
            <person name="Gish J."/>
            <person name="Goldstein S."/>
            <person name="Gonzalez A.J."/>
            <person name="Green P.J."/>
            <person name="Hallab A."/>
            <person name="Hartog M."/>
            <person name="Hua A."/>
            <person name="Humphray S.J."/>
            <person name="Jeong D.H."/>
            <person name="Jing Y."/>
            <person name="Jocker A."/>
            <person name="Kenton S.M."/>
            <person name="Kim D.J."/>
            <person name="Klee K."/>
            <person name="Lai H."/>
            <person name="Lang C."/>
            <person name="Lin S."/>
            <person name="Macmil S.L."/>
            <person name="Magdelenat G."/>
            <person name="Matthews L."/>
            <person name="McCorrison J."/>
            <person name="Monaghan E.L."/>
            <person name="Mun J.H."/>
            <person name="Najar F.Z."/>
            <person name="Nicholson C."/>
            <person name="Noirot C."/>
            <person name="O'Bleness M."/>
            <person name="Paule C.R."/>
            <person name="Poulain J."/>
            <person name="Prion F."/>
            <person name="Qin B."/>
            <person name="Qu C."/>
            <person name="Retzel E.F."/>
            <person name="Riddle C."/>
            <person name="Sallet E."/>
            <person name="Samain S."/>
            <person name="Samson N."/>
            <person name="Sanders I."/>
            <person name="Saurat O."/>
            <person name="Scarpelli C."/>
            <person name="Schiex T."/>
            <person name="Segurens B."/>
            <person name="Severin A.J."/>
            <person name="Sherrier D.J."/>
            <person name="Shi R."/>
            <person name="Sims S."/>
            <person name="Singer S.R."/>
            <person name="Sinharoy S."/>
            <person name="Sterck L."/>
            <person name="Viollet A."/>
            <person name="Wang B.B."/>
            <person name="Wang K."/>
            <person name="Wang M."/>
            <person name="Wang X."/>
            <person name="Warfsmann J."/>
            <person name="Weissenbach J."/>
            <person name="White D.D."/>
            <person name="White J.D."/>
            <person name="Wiley G.B."/>
            <person name="Wincker P."/>
            <person name="Xing Y."/>
            <person name="Yang L."/>
            <person name="Yao Z."/>
            <person name="Ying F."/>
            <person name="Zhai J."/>
            <person name="Zhou L."/>
            <person name="Zuber A."/>
            <person name="Denarie J."/>
            <person name="Dixon R.A."/>
            <person name="May G.D."/>
            <person name="Schwartz D.C."/>
            <person name="Rogers J."/>
            <person name="Quetier F."/>
            <person name="Town C.D."/>
            <person name="Roe B.A."/>
        </authorList>
    </citation>
    <scope>NUCLEOTIDE SEQUENCE [LARGE SCALE GENOMIC DNA]</scope>
    <source>
        <strain evidence="4">A17</strain>
        <strain evidence="5 6">cv. Jemalong A17</strain>
    </source>
</reference>
<name>G7IMC3_MEDTR</name>
<keyword evidence="3" id="KW-0687">Ribonucleoprotein</keyword>
<evidence type="ECO:0000256" key="2">
    <source>
        <dbReference type="ARBA" id="ARBA00022980"/>
    </source>
</evidence>
<evidence type="ECO:0000256" key="1">
    <source>
        <dbReference type="ARBA" id="ARBA00008080"/>
    </source>
</evidence>
<gene>
    <name evidence="4" type="ordered locus">MTR_2g104630</name>
</gene>
<comment type="similarity">
    <text evidence="1">Belongs to the universal ribosomal protein uS13 family.</text>
</comment>
<dbReference type="STRING" id="3880.G7IMC3"/>
<evidence type="ECO:0000313" key="5">
    <source>
        <dbReference type="EnsemblPlants" id="AES68233"/>
    </source>
</evidence>
<dbReference type="InterPro" id="IPR027437">
    <property type="entry name" value="Rbsml_uS13_C"/>
</dbReference>
<accession>G7IMC3</accession>
<organism evidence="4 6">
    <name type="scientific">Medicago truncatula</name>
    <name type="common">Barrel medic</name>
    <name type="synonym">Medicago tribuloides</name>
    <dbReference type="NCBI Taxonomy" id="3880"/>
    <lineage>
        <taxon>Eukaryota</taxon>
        <taxon>Viridiplantae</taxon>
        <taxon>Streptophyta</taxon>
        <taxon>Embryophyta</taxon>
        <taxon>Tracheophyta</taxon>
        <taxon>Spermatophyta</taxon>
        <taxon>Magnoliopsida</taxon>
        <taxon>eudicotyledons</taxon>
        <taxon>Gunneridae</taxon>
        <taxon>Pentapetalae</taxon>
        <taxon>rosids</taxon>
        <taxon>fabids</taxon>
        <taxon>Fabales</taxon>
        <taxon>Fabaceae</taxon>
        <taxon>Papilionoideae</taxon>
        <taxon>50 kb inversion clade</taxon>
        <taxon>NPAAA clade</taxon>
        <taxon>Hologalegina</taxon>
        <taxon>IRL clade</taxon>
        <taxon>Trifolieae</taxon>
        <taxon>Medicago</taxon>
    </lineage>
</organism>
<reference evidence="5" key="3">
    <citation type="submission" date="2015-04" db="UniProtKB">
        <authorList>
            <consortium name="EnsemblPlants"/>
        </authorList>
    </citation>
    <scope>IDENTIFICATION</scope>
    <source>
        <strain evidence="5">cv. Jemalong A17</strain>
    </source>
</reference>
<dbReference type="EnsemblPlants" id="AES68233">
    <property type="protein sequence ID" value="AES68233"/>
    <property type="gene ID" value="MTR_2g104630"/>
</dbReference>
<evidence type="ECO:0000313" key="4">
    <source>
        <dbReference type="EMBL" id="AES68233.1"/>
    </source>
</evidence>
<keyword evidence="2 4" id="KW-0689">Ribosomal protein</keyword>
<dbReference type="PROSITE" id="PS50159">
    <property type="entry name" value="RIBOSOMAL_S13_2"/>
    <property type="match status" value="1"/>
</dbReference>
<protein>
    <submittedName>
        <fullName evidence="4">Ribosomal protein S13P/S18e</fullName>
    </submittedName>
</protein>